<dbReference type="EMBL" id="FQVD01000006">
    <property type="protein sequence ID" value="SHE77390.1"/>
    <property type="molecule type" value="Genomic_DNA"/>
</dbReference>
<evidence type="ECO:0000313" key="3">
    <source>
        <dbReference type="Proteomes" id="UP000184436"/>
    </source>
</evidence>
<dbReference type="OrthoDB" id="1025620at2"/>
<keyword evidence="1" id="KW-0732">Signal</keyword>
<feature type="chain" id="PRO_5030031136" description="Pilus formation protein N terminal region" evidence="1">
    <location>
        <begin position="21"/>
        <end position="278"/>
    </location>
</feature>
<organism evidence="2 3">
    <name type="scientific">Bacteroides faecichinchillae</name>
    <dbReference type="NCBI Taxonomy" id="871325"/>
    <lineage>
        <taxon>Bacteria</taxon>
        <taxon>Pseudomonadati</taxon>
        <taxon>Bacteroidota</taxon>
        <taxon>Bacteroidia</taxon>
        <taxon>Bacteroidales</taxon>
        <taxon>Bacteroidaceae</taxon>
        <taxon>Bacteroides</taxon>
    </lineage>
</organism>
<dbReference type="AlphaFoldDB" id="A0A1M4W8A4"/>
<dbReference type="Proteomes" id="UP000184436">
    <property type="component" value="Unassembled WGS sequence"/>
</dbReference>
<dbReference type="RefSeq" id="WP_025074130.1">
    <property type="nucleotide sequence ID" value="NZ_FQVD01000006.1"/>
</dbReference>
<feature type="signal peptide" evidence="1">
    <location>
        <begin position="1"/>
        <end position="20"/>
    </location>
</feature>
<reference evidence="2 3" key="1">
    <citation type="submission" date="2016-11" db="EMBL/GenBank/DDBJ databases">
        <authorList>
            <person name="Jaros S."/>
            <person name="Januszkiewicz K."/>
            <person name="Wedrychowicz H."/>
        </authorList>
    </citation>
    <scope>NUCLEOTIDE SEQUENCE [LARGE SCALE GENOMIC DNA]</scope>
    <source>
        <strain evidence="2 3">DSM 26883</strain>
    </source>
</reference>
<keyword evidence="3" id="KW-1185">Reference proteome</keyword>
<protein>
    <recommendedName>
        <fullName evidence="4">Pilus formation protein N terminal region</fullName>
    </recommendedName>
</protein>
<sequence>MRIKRLFGTLLLLLCIINFAGCSDDDPSPITLVYENPHIIFNNEGRSITLSPFSGETTALYIKGGDGNFTVTNSNKKAIQTNFDGEKITFKPVGLGIALIKIEDKSNNVYILTITVKYWEENNVVHQRIYIIQGNNLTVGDKSKLEKEMKQSDTEKGYIFTYKEPAEAGGTIRVYYQNDQQKEADFEKEHIILDEESAITIVGNTKLRDYWRVTVKDDNSIFYITRDFFSLIGQRSVRANFTPAPTYCYIKDVTKEYITQYPALEHAYIIQEVVGKRQ</sequence>
<name>A0A1M4W8A4_9BACE</name>
<evidence type="ECO:0000256" key="1">
    <source>
        <dbReference type="SAM" id="SignalP"/>
    </source>
</evidence>
<accession>A0A1M4W8A4</accession>
<evidence type="ECO:0000313" key="2">
    <source>
        <dbReference type="EMBL" id="SHE77390.1"/>
    </source>
</evidence>
<evidence type="ECO:0008006" key="4">
    <source>
        <dbReference type="Google" id="ProtNLM"/>
    </source>
</evidence>
<gene>
    <name evidence="2" type="ORF">SAMN05444349_10613</name>
</gene>
<proteinExistence type="predicted"/>